<dbReference type="GO" id="GO:0016747">
    <property type="term" value="F:acyltransferase activity, transferring groups other than amino-acyl groups"/>
    <property type="evidence" value="ECO:0007669"/>
    <property type="project" value="InterPro"/>
</dbReference>
<comment type="cofactor">
    <cofactor evidence="1">
        <name>Zn(2+)</name>
        <dbReference type="ChEBI" id="CHEBI:29105"/>
    </cofactor>
</comment>
<comment type="caution">
    <text evidence="6">The sequence shown here is derived from an EMBL/GenBank/DDBJ whole genome shotgun (WGS) entry which is preliminary data.</text>
</comment>
<dbReference type="EC" id="2.3.1.222" evidence="6"/>
<dbReference type="EMBL" id="VSSQ01001005">
    <property type="protein sequence ID" value="MPM04057.1"/>
    <property type="molecule type" value="Genomic_DNA"/>
</dbReference>
<keyword evidence="5 6" id="KW-0012">Acyltransferase</keyword>
<evidence type="ECO:0000313" key="6">
    <source>
        <dbReference type="EMBL" id="MPM04057.1"/>
    </source>
</evidence>
<dbReference type="Pfam" id="PF06130">
    <property type="entry name" value="PTAC"/>
    <property type="match status" value="1"/>
</dbReference>
<name>A0A644WKE2_9ZZZZ</name>
<protein>
    <submittedName>
        <fullName evidence="6">Phosphate propanoyltransferase</fullName>
        <ecNumber evidence="6">2.3.1.222</ecNumber>
    </submittedName>
</protein>
<sequence length="192" mass="20572">MENLNILIEGSGRHVHLSRADLDALFGKGFELVNKKWLSQPGQFASEQKVDVIGPKGKLAGISVLGPCRKESQIELSFTDARLIGLTPKVRESGILDGTDGCTLVGPAGQVTLTKGVIIAKRHVHLTPETAAKYGIANGEIVQVTVKGERALIFDEVVARVSASYADAMHIDYDEVNAACLFGTVYGDVLKK</sequence>
<dbReference type="PIRSF" id="PIRSF010130">
    <property type="entry name" value="PduL"/>
    <property type="match status" value="1"/>
</dbReference>
<keyword evidence="4" id="KW-0862">Zinc</keyword>
<dbReference type="PANTHER" id="PTHR39453:SF1">
    <property type="entry name" value="PHOSPHATE PROPANOYLTRANSFERASE"/>
    <property type="match status" value="1"/>
</dbReference>
<evidence type="ECO:0000256" key="3">
    <source>
        <dbReference type="ARBA" id="ARBA00022723"/>
    </source>
</evidence>
<evidence type="ECO:0000256" key="2">
    <source>
        <dbReference type="ARBA" id="ARBA00022679"/>
    </source>
</evidence>
<evidence type="ECO:0000256" key="1">
    <source>
        <dbReference type="ARBA" id="ARBA00001947"/>
    </source>
</evidence>
<accession>A0A644WKE2</accession>
<dbReference type="InterPro" id="IPR008300">
    <property type="entry name" value="PTAC"/>
</dbReference>
<dbReference type="NCBIfam" id="NF011652">
    <property type="entry name" value="PRK15070.1"/>
    <property type="match status" value="1"/>
</dbReference>
<dbReference type="AlphaFoldDB" id="A0A644WKE2"/>
<reference evidence="6" key="1">
    <citation type="submission" date="2019-08" db="EMBL/GenBank/DDBJ databases">
        <authorList>
            <person name="Kucharzyk K."/>
            <person name="Murdoch R.W."/>
            <person name="Higgins S."/>
            <person name="Loffler F."/>
        </authorList>
    </citation>
    <scope>NUCLEOTIDE SEQUENCE</scope>
</reference>
<proteinExistence type="predicted"/>
<keyword evidence="2 6" id="KW-0808">Transferase</keyword>
<evidence type="ECO:0000256" key="5">
    <source>
        <dbReference type="ARBA" id="ARBA00023315"/>
    </source>
</evidence>
<dbReference type="GO" id="GO:0046872">
    <property type="term" value="F:metal ion binding"/>
    <property type="evidence" value="ECO:0007669"/>
    <property type="project" value="UniProtKB-KW"/>
</dbReference>
<organism evidence="6">
    <name type="scientific">bioreactor metagenome</name>
    <dbReference type="NCBI Taxonomy" id="1076179"/>
    <lineage>
        <taxon>unclassified sequences</taxon>
        <taxon>metagenomes</taxon>
        <taxon>ecological metagenomes</taxon>
    </lineage>
</organism>
<dbReference type="PANTHER" id="PTHR39453">
    <property type="entry name" value="PHOSPHATE PROPANOYLTRANSFERASE"/>
    <property type="match status" value="1"/>
</dbReference>
<evidence type="ECO:0000256" key="4">
    <source>
        <dbReference type="ARBA" id="ARBA00022833"/>
    </source>
</evidence>
<gene>
    <name evidence="6" type="primary">pduL_8</name>
    <name evidence="6" type="ORF">SDC9_50327</name>
</gene>
<keyword evidence="3" id="KW-0479">Metal-binding</keyword>